<proteinExistence type="predicted"/>
<evidence type="ECO:0008006" key="5">
    <source>
        <dbReference type="Google" id="ProtNLM"/>
    </source>
</evidence>
<reference evidence="3" key="1">
    <citation type="submission" date="2021-06" db="EMBL/GenBank/DDBJ databases">
        <title>Comparative genomics, transcriptomics and evolutionary studies reveal genomic signatures of adaptation to plant cell wall in hemibiotrophic fungi.</title>
        <authorList>
            <consortium name="DOE Joint Genome Institute"/>
            <person name="Baroncelli R."/>
            <person name="Diaz J.F."/>
            <person name="Benocci T."/>
            <person name="Peng M."/>
            <person name="Battaglia E."/>
            <person name="Haridas S."/>
            <person name="Andreopoulos W."/>
            <person name="Labutti K."/>
            <person name="Pangilinan J."/>
            <person name="Floch G.L."/>
            <person name="Makela M.R."/>
            <person name="Henrissat B."/>
            <person name="Grigoriev I.V."/>
            <person name="Crouch J.A."/>
            <person name="De Vries R.P."/>
            <person name="Sukno S.A."/>
            <person name="Thon M.R."/>
        </authorList>
    </citation>
    <scope>NUCLEOTIDE SEQUENCE</scope>
    <source>
        <strain evidence="3">MAFF235873</strain>
    </source>
</reference>
<keyword evidence="4" id="KW-1185">Reference proteome</keyword>
<feature type="signal peptide" evidence="2">
    <location>
        <begin position="1"/>
        <end position="23"/>
    </location>
</feature>
<dbReference type="AlphaFoldDB" id="A0AAD9HAN4"/>
<dbReference type="EMBL" id="MU842935">
    <property type="protein sequence ID" value="KAK2025546.1"/>
    <property type="molecule type" value="Genomic_DNA"/>
</dbReference>
<name>A0AAD9HAN4_9PEZI</name>
<evidence type="ECO:0000313" key="4">
    <source>
        <dbReference type="Proteomes" id="UP001232148"/>
    </source>
</evidence>
<comment type="caution">
    <text evidence="3">The sequence shown here is derived from an EMBL/GenBank/DDBJ whole genome shotgun (WGS) entry which is preliminary data.</text>
</comment>
<feature type="region of interest" description="Disordered" evidence="1">
    <location>
        <begin position="33"/>
        <end position="54"/>
    </location>
</feature>
<gene>
    <name evidence="3" type="ORF">LX32DRAFT_642640</name>
</gene>
<accession>A0AAD9HAN4</accession>
<dbReference type="Proteomes" id="UP001232148">
    <property type="component" value="Unassembled WGS sequence"/>
</dbReference>
<evidence type="ECO:0000313" key="3">
    <source>
        <dbReference type="EMBL" id="KAK2025546.1"/>
    </source>
</evidence>
<sequence length="118" mass="13059">MNGWAPSLLAWHLLTSTTREVGAFSLLQHHQSSSPDTSYLHQHPSSAPTRRDATLSSSNIHRLWLSSSWNAASLQDGTVLNPPSFFSSGDLGHKNSNARLPQLPAHHLPVYLRTLRTQ</sequence>
<evidence type="ECO:0000256" key="2">
    <source>
        <dbReference type="SAM" id="SignalP"/>
    </source>
</evidence>
<feature type="chain" id="PRO_5042218961" description="Secreted protein" evidence="2">
    <location>
        <begin position="24"/>
        <end position="118"/>
    </location>
</feature>
<organism evidence="3 4">
    <name type="scientific">Colletotrichum zoysiae</name>
    <dbReference type="NCBI Taxonomy" id="1216348"/>
    <lineage>
        <taxon>Eukaryota</taxon>
        <taxon>Fungi</taxon>
        <taxon>Dikarya</taxon>
        <taxon>Ascomycota</taxon>
        <taxon>Pezizomycotina</taxon>
        <taxon>Sordariomycetes</taxon>
        <taxon>Hypocreomycetidae</taxon>
        <taxon>Glomerellales</taxon>
        <taxon>Glomerellaceae</taxon>
        <taxon>Colletotrichum</taxon>
        <taxon>Colletotrichum graminicola species complex</taxon>
    </lineage>
</organism>
<protein>
    <recommendedName>
        <fullName evidence="5">Secreted protein</fullName>
    </recommendedName>
</protein>
<keyword evidence="2" id="KW-0732">Signal</keyword>
<evidence type="ECO:0000256" key="1">
    <source>
        <dbReference type="SAM" id="MobiDB-lite"/>
    </source>
</evidence>